<dbReference type="InterPro" id="IPR051908">
    <property type="entry name" value="Ribosomal_N-acetyltransferase"/>
</dbReference>
<evidence type="ECO:0000313" key="3">
    <source>
        <dbReference type="Proteomes" id="UP000646523"/>
    </source>
</evidence>
<comment type="caution">
    <text evidence="2">The sequence shown here is derived from an EMBL/GenBank/DDBJ whole genome shotgun (WGS) entry which is preliminary data.</text>
</comment>
<dbReference type="Pfam" id="PF13302">
    <property type="entry name" value="Acetyltransf_3"/>
    <property type="match status" value="1"/>
</dbReference>
<dbReference type="AlphaFoldDB" id="A0A918DIP8"/>
<dbReference type="SUPFAM" id="SSF55729">
    <property type="entry name" value="Acyl-CoA N-acyltransferases (Nat)"/>
    <property type="match status" value="1"/>
</dbReference>
<sequence>MSPSFSPTGVDVTTERLVLRLWPPGDVAAVVGGRRLAHWAQDFPSAADRRIAGFIAERPEAMNVYGQRQIVERESGLAVGAIGLFWPPDDGVIEVGYGIVESRRGRGYATEATRAMTAFGLTAPGVDEVFADVDLANVASVRVLEKAGLRRVRGDDATARFAARRP</sequence>
<dbReference type="InterPro" id="IPR000182">
    <property type="entry name" value="GNAT_dom"/>
</dbReference>
<evidence type="ECO:0000313" key="2">
    <source>
        <dbReference type="EMBL" id="GGO67252.1"/>
    </source>
</evidence>
<evidence type="ECO:0000259" key="1">
    <source>
        <dbReference type="PROSITE" id="PS51186"/>
    </source>
</evidence>
<dbReference type="EMBL" id="BMNH01000005">
    <property type="protein sequence ID" value="GGO67252.1"/>
    <property type="molecule type" value="Genomic_DNA"/>
</dbReference>
<feature type="domain" description="N-acetyltransferase" evidence="1">
    <location>
        <begin position="17"/>
        <end position="166"/>
    </location>
</feature>
<dbReference type="PANTHER" id="PTHR43441">
    <property type="entry name" value="RIBOSOMAL-PROTEIN-SERINE ACETYLTRANSFERASE"/>
    <property type="match status" value="1"/>
</dbReference>
<keyword evidence="3" id="KW-1185">Reference proteome</keyword>
<reference evidence="2" key="1">
    <citation type="journal article" date="2014" name="Int. J. Syst. Evol. Microbiol.">
        <title>Complete genome sequence of Corynebacterium casei LMG S-19264T (=DSM 44701T), isolated from a smear-ripened cheese.</title>
        <authorList>
            <consortium name="US DOE Joint Genome Institute (JGI-PGF)"/>
            <person name="Walter F."/>
            <person name="Albersmeier A."/>
            <person name="Kalinowski J."/>
            <person name="Ruckert C."/>
        </authorList>
    </citation>
    <scope>NUCLEOTIDE SEQUENCE</scope>
    <source>
        <strain evidence="2">CGMCC 4.7368</strain>
    </source>
</reference>
<dbReference type="InterPro" id="IPR016181">
    <property type="entry name" value="Acyl_CoA_acyltransferase"/>
</dbReference>
<proteinExistence type="predicted"/>
<gene>
    <name evidence="2" type="ORF">GCM10012289_23230</name>
</gene>
<accession>A0A918DIP8</accession>
<reference evidence="2" key="2">
    <citation type="submission" date="2020-09" db="EMBL/GenBank/DDBJ databases">
        <authorList>
            <person name="Sun Q."/>
            <person name="Zhou Y."/>
        </authorList>
    </citation>
    <scope>NUCLEOTIDE SEQUENCE</scope>
    <source>
        <strain evidence="2">CGMCC 4.7368</strain>
    </source>
</reference>
<dbReference type="PANTHER" id="PTHR43441:SF6">
    <property type="entry name" value="N-ACETYLTRANSFERASE DOMAIN-CONTAINING PROTEIN"/>
    <property type="match status" value="1"/>
</dbReference>
<dbReference type="RefSeq" id="WP_189124050.1">
    <property type="nucleotide sequence ID" value="NZ_BMNH01000005.1"/>
</dbReference>
<dbReference type="PROSITE" id="PS51186">
    <property type="entry name" value="GNAT"/>
    <property type="match status" value="1"/>
</dbReference>
<dbReference type="GO" id="GO:1990189">
    <property type="term" value="F:protein N-terminal-serine acetyltransferase activity"/>
    <property type="evidence" value="ECO:0007669"/>
    <property type="project" value="TreeGrafter"/>
</dbReference>
<dbReference type="Proteomes" id="UP000646523">
    <property type="component" value="Unassembled WGS sequence"/>
</dbReference>
<organism evidence="2 3">
    <name type="scientific">Nonomuraea cavernae</name>
    <dbReference type="NCBI Taxonomy" id="2045107"/>
    <lineage>
        <taxon>Bacteria</taxon>
        <taxon>Bacillati</taxon>
        <taxon>Actinomycetota</taxon>
        <taxon>Actinomycetes</taxon>
        <taxon>Streptosporangiales</taxon>
        <taxon>Streptosporangiaceae</taxon>
        <taxon>Nonomuraea</taxon>
    </lineage>
</organism>
<dbReference type="GO" id="GO:0008999">
    <property type="term" value="F:protein-N-terminal-alanine acetyltransferase activity"/>
    <property type="evidence" value="ECO:0007669"/>
    <property type="project" value="TreeGrafter"/>
</dbReference>
<protein>
    <recommendedName>
        <fullName evidence="1">N-acetyltransferase domain-containing protein</fullName>
    </recommendedName>
</protein>
<dbReference type="Gene3D" id="3.40.630.30">
    <property type="match status" value="1"/>
</dbReference>
<name>A0A918DIP8_9ACTN</name>
<dbReference type="GO" id="GO:0005737">
    <property type="term" value="C:cytoplasm"/>
    <property type="evidence" value="ECO:0007669"/>
    <property type="project" value="TreeGrafter"/>
</dbReference>